<feature type="transmembrane region" description="Helical" evidence="6">
    <location>
        <begin position="135"/>
        <end position="156"/>
    </location>
</feature>
<feature type="transmembrane region" description="Helical" evidence="6">
    <location>
        <begin position="198"/>
        <end position="217"/>
    </location>
</feature>
<dbReference type="GO" id="GO:0042910">
    <property type="term" value="F:xenobiotic transmembrane transporter activity"/>
    <property type="evidence" value="ECO:0007669"/>
    <property type="project" value="InterPro"/>
</dbReference>
<organism evidence="8">
    <name type="scientific">Dunaliella tertiolecta</name>
    <name type="common">Green alga</name>
    <dbReference type="NCBI Taxonomy" id="3047"/>
    <lineage>
        <taxon>Eukaryota</taxon>
        <taxon>Viridiplantae</taxon>
        <taxon>Chlorophyta</taxon>
        <taxon>core chlorophytes</taxon>
        <taxon>Chlorophyceae</taxon>
        <taxon>CS clade</taxon>
        <taxon>Chlamydomonadales</taxon>
        <taxon>Dunaliellaceae</taxon>
        <taxon>Dunaliella</taxon>
    </lineage>
</organism>
<gene>
    <name evidence="8" type="ORF">DTER00134_LOCUS4156</name>
    <name evidence="9" type="ORF">DTER00134_LOCUS4157</name>
    <name evidence="10" type="ORF">DTER00134_LOCUS4158</name>
</gene>
<feature type="transmembrane region" description="Helical" evidence="6">
    <location>
        <begin position="356"/>
        <end position="378"/>
    </location>
</feature>
<keyword evidence="3 6" id="KW-0812">Transmembrane</keyword>
<dbReference type="GO" id="GO:1990961">
    <property type="term" value="P:xenobiotic detoxification by transmembrane export across the plasma membrane"/>
    <property type="evidence" value="ECO:0007669"/>
    <property type="project" value="InterPro"/>
</dbReference>
<evidence type="ECO:0000256" key="3">
    <source>
        <dbReference type="ARBA" id="ARBA00022692"/>
    </source>
</evidence>
<accession>A0A6S8HQW8</accession>
<dbReference type="GO" id="GO:0016020">
    <property type="term" value="C:membrane"/>
    <property type="evidence" value="ECO:0007669"/>
    <property type="project" value="UniProtKB-SubCell"/>
</dbReference>
<evidence type="ECO:0000256" key="7">
    <source>
        <dbReference type="SAM" id="MobiDB-lite"/>
    </source>
</evidence>
<dbReference type="EMBL" id="HBIP01007732">
    <property type="protein sequence ID" value="CAE0489086.1"/>
    <property type="molecule type" value="Transcribed_RNA"/>
</dbReference>
<dbReference type="GO" id="GO:0015297">
    <property type="term" value="F:antiporter activity"/>
    <property type="evidence" value="ECO:0007669"/>
    <property type="project" value="InterPro"/>
</dbReference>
<evidence type="ECO:0000256" key="1">
    <source>
        <dbReference type="ARBA" id="ARBA00004141"/>
    </source>
</evidence>
<dbReference type="CDD" id="cd13132">
    <property type="entry name" value="MATE_eukaryotic"/>
    <property type="match status" value="1"/>
</dbReference>
<feature type="transmembrane region" description="Helical" evidence="6">
    <location>
        <begin position="61"/>
        <end position="81"/>
    </location>
</feature>
<feature type="region of interest" description="Disordered" evidence="7">
    <location>
        <begin position="530"/>
        <end position="573"/>
    </location>
</feature>
<name>A0A6S8HQW8_DUNTE</name>
<dbReference type="InterPro" id="IPR002528">
    <property type="entry name" value="MATE_fam"/>
</dbReference>
<evidence type="ECO:0000256" key="2">
    <source>
        <dbReference type="ARBA" id="ARBA00010199"/>
    </source>
</evidence>
<protein>
    <recommendedName>
        <fullName evidence="6">Protein DETOXIFICATION</fullName>
    </recommendedName>
    <alternativeName>
        <fullName evidence="6">Multidrug and toxic compound extrusion protein</fullName>
    </alternativeName>
</protein>
<feature type="transmembrane region" description="Helical" evidence="6">
    <location>
        <begin position="429"/>
        <end position="447"/>
    </location>
</feature>
<feature type="transmembrane region" description="Helical" evidence="6">
    <location>
        <begin position="168"/>
        <end position="192"/>
    </location>
</feature>
<evidence type="ECO:0000313" key="8">
    <source>
        <dbReference type="EMBL" id="CAE0489086.1"/>
    </source>
</evidence>
<dbReference type="InterPro" id="IPR045069">
    <property type="entry name" value="MATE_euk"/>
</dbReference>
<sequence length="573" mass="60793">MEENTSHGWREEGKTLAKLALPTIVMTASQQAMVFTDQIFLGHLGTEQMAAAALGNMYSAILQYFLFGTATALDTLGATAYGAQRKGLPGTSLVTWCHTSFVVLTVLCVPASVGLANAHPIAKLLGQDDHISELMSQFCAGLVPGVWPMMWSIVLIKYLQVQNVVISPAFGTLATFVMNIGLNFGFISAFGFKGAPMATSFSRTLQFIFMGVLVVCFQRTKGTRRSGLLALLFIDADQEEDNVAEGQAGHHHNFASHATDQKSDSLGDHRLGQGAVGITGEAPLSTDTNGRHGGVLAAVRQFGRNIAQGSRPSLLWAYLKLGIPGGVMMSCEQISFDITTGMAGQLGAAVVSAHSAFLNIIGLTFVSCPFAVGIAGSIRVGNLLGSGQPYIARLSAWLCVAVGGMFMAFFACMILIARNYVGMAFTNDQAVIGVMASIAPLAALFQVSDGVMGTAQGVLRGCGKQTILMVYNFVGFWLCGVLLGAFLCFKAGMGVIGLWWGIASGDTVTGILNVATLYCVNWPEESKKAQQTLSRDAEENQAIDQDNVEETDALIPGGRQHSRSSGKQEMVPV</sequence>
<keyword evidence="4 6" id="KW-1133">Transmembrane helix</keyword>
<feature type="transmembrane region" description="Helical" evidence="6">
    <location>
        <begin position="390"/>
        <end position="417"/>
    </location>
</feature>
<feature type="transmembrane region" description="Helical" evidence="6">
    <location>
        <begin position="93"/>
        <end position="115"/>
    </location>
</feature>
<dbReference type="EMBL" id="HBIP01007734">
    <property type="protein sequence ID" value="CAE0489088.1"/>
    <property type="molecule type" value="Transcribed_RNA"/>
</dbReference>
<evidence type="ECO:0000313" key="9">
    <source>
        <dbReference type="EMBL" id="CAE0489087.1"/>
    </source>
</evidence>
<proteinExistence type="inferred from homology"/>
<dbReference type="Pfam" id="PF01554">
    <property type="entry name" value="MatE"/>
    <property type="match status" value="2"/>
</dbReference>
<reference evidence="8" key="1">
    <citation type="submission" date="2021-01" db="EMBL/GenBank/DDBJ databases">
        <authorList>
            <person name="Corre E."/>
            <person name="Pelletier E."/>
            <person name="Niang G."/>
            <person name="Scheremetjew M."/>
            <person name="Finn R."/>
            <person name="Kale V."/>
            <person name="Holt S."/>
            <person name="Cochrane G."/>
            <person name="Meng A."/>
            <person name="Brown T."/>
            <person name="Cohen L."/>
        </authorList>
    </citation>
    <scope>NUCLEOTIDE SEQUENCE</scope>
    <source>
        <strain evidence="8">CCMP1320</strain>
    </source>
</reference>
<comment type="similarity">
    <text evidence="2 6">Belongs to the multi antimicrobial extrusion (MATE) (TC 2.A.66.1) family.</text>
</comment>
<feature type="transmembrane region" description="Helical" evidence="6">
    <location>
        <begin position="498"/>
        <end position="520"/>
    </location>
</feature>
<evidence type="ECO:0000256" key="6">
    <source>
        <dbReference type="RuleBase" id="RU004914"/>
    </source>
</evidence>
<dbReference type="EMBL" id="HBIP01007733">
    <property type="protein sequence ID" value="CAE0489087.1"/>
    <property type="molecule type" value="Transcribed_RNA"/>
</dbReference>
<dbReference type="AlphaFoldDB" id="A0A6S8HQW8"/>
<evidence type="ECO:0000256" key="5">
    <source>
        <dbReference type="ARBA" id="ARBA00023136"/>
    </source>
</evidence>
<evidence type="ECO:0000256" key="4">
    <source>
        <dbReference type="ARBA" id="ARBA00022989"/>
    </source>
</evidence>
<comment type="subcellular location">
    <subcellularLocation>
        <location evidence="1">Membrane</location>
        <topology evidence="1">Multi-pass membrane protein</topology>
    </subcellularLocation>
</comment>
<feature type="transmembrane region" description="Helical" evidence="6">
    <location>
        <begin position="468"/>
        <end position="492"/>
    </location>
</feature>
<dbReference type="PANTHER" id="PTHR11206">
    <property type="entry name" value="MULTIDRUG RESISTANCE PROTEIN"/>
    <property type="match status" value="1"/>
</dbReference>
<evidence type="ECO:0000313" key="10">
    <source>
        <dbReference type="EMBL" id="CAE0489088.1"/>
    </source>
</evidence>
<keyword evidence="5 6" id="KW-0472">Membrane</keyword>